<dbReference type="InterPro" id="IPR036812">
    <property type="entry name" value="NAD(P)_OxRdtase_dom_sf"/>
</dbReference>
<proteinExistence type="predicted"/>
<feature type="non-terminal residue" evidence="3">
    <location>
        <position position="336"/>
    </location>
</feature>
<dbReference type="PANTHER" id="PTHR43364:SF4">
    <property type="entry name" value="NAD(P)-LINKED OXIDOREDUCTASE SUPERFAMILY PROTEIN"/>
    <property type="match status" value="1"/>
</dbReference>
<dbReference type="InterPro" id="IPR023210">
    <property type="entry name" value="NADP_OxRdtase_dom"/>
</dbReference>
<dbReference type="GO" id="GO:0016491">
    <property type="term" value="F:oxidoreductase activity"/>
    <property type="evidence" value="ECO:0007669"/>
    <property type="project" value="UniProtKB-KW"/>
</dbReference>
<dbReference type="InterPro" id="IPR020471">
    <property type="entry name" value="AKR"/>
</dbReference>
<feature type="domain" description="NADP-dependent oxidoreductase" evidence="2">
    <location>
        <begin position="65"/>
        <end position="336"/>
    </location>
</feature>
<dbReference type="InterPro" id="IPR050523">
    <property type="entry name" value="AKR_Detox_Biosynth"/>
</dbReference>
<dbReference type="AlphaFoldDB" id="A0A6B1G013"/>
<reference evidence="3" key="1">
    <citation type="submission" date="2019-09" db="EMBL/GenBank/DDBJ databases">
        <title>Characterisation of the sponge microbiome using genome-centric metagenomics.</title>
        <authorList>
            <person name="Engelberts J.P."/>
            <person name="Robbins S.J."/>
            <person name="De Goeij J.M."/>
            <person name="Aranda M."/>
            <person name="Bell S.C."/>
            <person name="Webster N.S."/>
        </authorList>
    </citation>
    <scope>NUCLEOTIDE SEQUENCE</scope>
    <source>
        <strain evidence="3">SB0675_bin_29</strain>
    </source>
</reference>
<dbReference type="Pfam" id="PF00248">
    <property type="entry name" value="Aldo_ket_red"/>
    <property type="match status" value="1"/>
</dbReference>
<keyword evidence="1" id="KW-0560">Oxidoreductase</keyword>
<evidence type="ECO:0000256" key="1">
    <source>
        <dbReference type="ARBA" id="ARBA00023002"/>
    </source>
</evidence>
<gene>
    <name evidence="3" type="ORF">F4148_08000</name>
</gene>
<comment type="caution">
    <text evidence="3">The sequence shown here is derived from an EMBL/GenBank/DDBJ whole genome shotgun (WGS) entry which is preliminary data.</text>
</comment>
<evidence type="ECO:0000313" key="3">
    <source>
        <dbReference type="EMBL" id="MYH61697.1"/>
    </source>
</evidence>
<protein>
    <submittedName>
        <fullName evidence="3">Aldo/keto reductase</fullName>
    </submittedName>
</protein>
<sequence>MLGMFDPTYCSWLLTRIRPRDYHEKSPCKSRAHTVAYTHKNTSERGLTLMQYRALGRRDDIQVSPIALGCWPFSGGEFWGKQEDDDSIAAVHAALDSGINFFDTAEGYYRSEEVLGRGLKGRRDEAVIATKVSAVNLAPQAVNEACERSLGALQTDYIDLYQIHWPNWEVPLAETVGALDALQDAGKIRSYGVCNFAQQDLTEMIATGRCVSDQMPYNLVWRVIERAVLPLCRDNGIGVICYSPLAQGVLTGRYASADEVPEGLARTRHYSSERKFSQHGEPGLEEGLFEAVAEIRKIADGMGEPMAAVCLAWARQQAGVTSLLVGARNAEEVRRN</sequence>
<dbReference type="Gene3D" id="3.20.20.100">
    <property type="entry name" value="NADP-dependent oxidoreductase domain"/>
    <property type="match status" value="1"/>
</dbReference>
<dbReference type="PRINTS" id="PR00069">
    <property type="entry name" value="ALDKETRDTASE"/>
</dbReference>
<dbReference type="PANTHER" id="PTHR43364">
    <property type="entry name" value="NADH-SPECIFIC METHYLGLYOXAL REDUCTASE-RELATED"/>
    <property type="match status" value="1"/>
</dbReference>
<accession>A0A6B1G013</accession>
<organism evidence="3">
    <name type="scientific">Caldilineaceae bacterium SB0675_bin_29</name>
    <dbReference type="NCBI Taxonomy" id="2605266"/>
    <lineage>
        <taxon>Bacteria</taxon>
        <taxon>Bacillati</taxon>
        <taxon>Chloroflexota</taxon>
        <taxon>Caldilineae</taxon>
        <taxon>Caldilineales</taxon>
        <taxon>Caldilineaceae</taxon>
    </lineage>
</organism>
<dbReference type="SUPFAM" id="SSF51430">
    <property type="entry name" value="NAD(P)-linked oxidoreductase"/>
    <property type="match status" value="1"/>
</dbReference>
<dbReference type="EMBL" id="VYDA01000301">
    <property type="protein sequence ID" value="MYH61697.1"/>
    <property type="molecule type" value="Genomic_DNA"/>
</dbReference>
<name>A0A6B1G013_9CHLR</name>
<dbReference type="CDD" id="cd19085">
    <property type="entry name" value="AKR_AKR11B3"/>
    <property type="match status" value="1"/>
</dbReference>
<evidence type="ECO:0000259" key="2">
    <source>
        <dbReference type="Pfam" id="PF00248"/>
    </source>
</evidence>